<evidence type="ECO:0000256" key="2">
    <source>
        <dbReference type="ARBA" id="ARBA00009477"/>
    </source>
</evidence>
<evidence type="ECO:0000259" key="5">
    <source>
        <dbReference type="Pfam" id="PF25954"/>
    </source>
</evidence>
<dbReference type="Pfam" id="PF25917">
    <property type="entry name" value="BSH_RND"/>
    <property type="match status" value="1"/>
</dbReference>
<keyword evidence="3" id="KW-0813">Transport</keyword>
<dbReference type="PANTHER" id="PTHR30469:SF11">
    <property type="entry name" value="BLL4320 PROTEIN"/>
    <property type="match status" value="1"/>
</dbReference>
<comment type="subcellular location">
    <subcellularLocation>
        <location evidence="1">Cell envelope</location>
    </subcellularLocation>
</comment>
<evidence type="ECO:0000313" key="7">
    <source>
        <dbReference type="EMBL" id="CBI10748.1"/>
    </source>
</evidence>
<proteinExistence type="inferred from homology"/>
<dbReference type="Gene3D" id="2.40.30.170">
    <property type="match status" value="1"/>
</dbReference>
<accession>E6QU26</accession>
<sequence>MKTTSRKPMIVMLLLVSLVFGAIYGFQQFRNHMIQKAIRGQGMPPQAVSTTIARKEIWSPGIEAMGSLHAVLGTNLSTETGGLITAIHFQSGDTVAAGKLLIELNAEPLKAQLGALQATEKLAQINYNRDLEQFKIQAISQAVLDTDVANLHSAQAQVASQQALIAQKVIRAPFAGKLGIRQVDPGQYLTPGASIVSLQKLDPIYLDFSVPQTQLSLIHPGENIHAQTDALPDKLMSGSIMAIEPQIDSSTRNIAVRAELPNTGGKLLPGLFMTVHINQGSPQNLITLPNAAIAYNPYGSTVFVVRNQGKNTDGTPKLVVEQHFVTTGATRGDQVSVLNGLQVGDVVVTSGQLKLHNGAPVFINNSIMPTDNPNPKVRDE</sequence>
<dbReference type="Pfam" id="PF25954">
    <property type="entry name" value="Beta-barrel_RND_2"/>
    <property type="match status" value="1"/>
</dbReference>
<evidence type="ECO:0000256" key="1">
    <source>
        <dbReference type="ARBA" id="ARBA00004196"/>
    </source>
</evidence>
<dbReference type="InterPro" id="IPR006143">
    <property type="entry name" value="RND_pump_MFP"/>
</dbReference>
<dbReference type="InterPro" id="IPR058625">
    <property type="entry name" value="MdtA-like_BSH"/>
</dbReference>
<name>E6QU26_9ZZZZ</name>
<evidence type="ECO:0000259" key="6">
    <source>
        <dbReference type="Pfam" id="PF25967"/>
    </source>
</evidence>
<feature type="domain" description="CusB-like beta-barrel" evidence="5">
    <location>
        <begin position="204"/>
        <end position="279"/>
    </location>
</feature>
<dbReference type="InterPro" id="IPR058792">
    <property type="entry name" value="Beta-barrel_RND_2"/>
</dbReference>
<comment type="similarity">
    <text evidence="2">Belongs to the membrane fusion protein (MFP) (TC 8.A.1) family.</text>
</comment>
<dbReference type="AlphaFoldDB" id="E6QU26"/>
<dbReference type="NCBIfam" id="TIGR01730">
    <property type="entry name" value="RND_mfp"/>
    <property type="match status" value="1"/>
</dbReference>
<dbReference type="FunFam" id="2.40.30.170:FF:000010">
    <property type="entry name" value="Efflux RND transporter periplasmic adaptor subunit"/>
    <property type="match status" value="1"/>
</dbReference>
<dbReference type="SUPFAM" id="SSF111369">
    <property type="entry name" value="HlyD-like secretion proteins"/>
    <property type="match status" value="1"/>
</dbReference>
<dbReference type="GO" id="GO:0015562">
    <property type="term" value="F:efflux transmembrane transporter activity"/>
    <property type="evidence" value="ECO:0007669"/>
    <property type="project" value="TreeGrafter"/>
</dbReference>
<reference evidence="7" key="1">
    <citation type="submission" date="2009-10" db="EMBL/GenBank/DDBJ databases">
        <title>Diversity of trophic interactions inside an arsenic-rich microbial ecosystem.</title>
        <authorList>
            <person name="Bertin P.N."/>
            <person name="Heinrich-Salmeron A."/>
            <person name="Pelletier E."/>
            <person name="Goulhen-Chollet F."/>
            <person name="Arsene-Ploetze F."/>
            <person name="Gallien S."/>
            <person name="Calteau A."/>
            <person name="Vallenet D."/>
            <person name="Casiot C."/>
            <person name="Chane-Woon-Ming B."/>
            <person name="Giloteaux L."/>
            <person name="Barakat M."/>
            <person name="Bonnefoy V."/>
            <person name="Bruneel O."/>
            <person name="Chandler M."/>
            <person name="Cleiss J."/>
            <person name="Duran R."/>
            <person name="Elbaz-Poulichet F."/>
            <person name="Fonknechten N."/>
            <person name="Lauga B."/>
            <person name="Mornico D."/>
            <person name="Ortet P."/>
            <person name="Schaeffer C."/>
            <person name="Siguier P."/>
            <person name="Alexander Thil Smith A."/>
            <person name="Van Dorsselaer A."/>
            <person name="Weissenbach J."/>
            <person name="Medigue C."/>
            <person name="Le Paslier D."/>
        </authorList>
    </citation>
    <scope>NUCLEOTIDE SEQUENCE</scope>
</reference>
<comment type="caution">
    <text evidence="7">The sequence shown here is derived from an EMBL/GenBank/DDBJ whole genome shotgun (WGS) entry which is preliminary data.</text>
</comment>
<evidence type="ECO:0000259" key="4">
    <source>
        <dbReference type="Pfam" id="PF25917"/>
    </source>
</evidence>
<dbReference type="Gene3D" id="1.10.287.470">
    <property type="entry name" value="Helix hairpin bin"/>
    <property type="match status" value="1"/>
</dbReference>
<feature type="domain" description="Multidrug resistance protein MdtA-like C-terminal permuted SH3" evidence="6">
    <location>
        <begin position="284"/>
        <end position="351"/>
    </location>
</feature>
<dbReference type="Gene3D" id="2.40.420.20">
    <property type="match status" value="1"/>
</dbReference>
<dbReference type="PANTHER" id="PTHR30469">
    <property type="entry name" value="MULTIDRUG RESISTANCE PROTEIN MDTA"/>
    <property type="match status" value="1"/>
</dbReference>
<gene>
    <name evidence="7" type="ORF">CARN7_1543</name>
</gene>
<protein>
    <submittedName>
        <fullName evidence="7">Putative Secretion protein HlyD</fullName>
    </submittedName>
</protein>
<dbReference type="EMBL" id="CABR01000102">
    <property type="protein sequence ID" value="CBI10748.1"/>
    <property type="molecule type" value="Genomic_DNA"/>
</dbReference>
<feature type="domain" description="Multidrug resistance protein MdtA-like barrel-sandwich hybrid" evidence="4">
    <location>
        <begin position="81"/>
        <end position="193"/>
    </location>
</feature>
<dbReference type="GO" id="GO:1990281">
    <property type="term" value="C:efflux pump complex"/>
    <property type="evidence" value="ECO:0007669"/>
    <property type="project" value="TreeGrafter"/>
</dbReference>
<dbReference type="Pfam" id="PF25967">
    <property type="entry name" value="RND-MFP_C"/>
    <property type="match status" value="1"/>
</dbReference>
<organism evidence="7">
    <name type="scientific">mine drainage metagenome</name>
    <dbReference type="NCBI Taxonomy" id="410659"/>
    <lineage>
        <taxon>unclassified sequences</taxon>
        <taxon>metagenomes</taxon>
        <taxon>ecological metagenomes</taxon>
    </lineage>
</organism>
<evidence type="ECO:0000256" key="3">
    <source>
        <dbReference type="ARBA" id="ARBA00022448"/>
    </source>
</evidence>
<dbReference type="Gene3D" id="2.40.50.100">
    <property type="match status" value="1"/>
</dbReference>
<dbReference type="InterPro" id="IPR058627">
    <property type="entry name" value="MdtA-like_C"/>
</dbReference>